<feature type="region of interest" description="Disordered" evidence="1">
    <location>
        <begin position="18"/>
        <end position="105"/>
    </location>
</feature>
<protein>
    <submittedName>
        <fullName evidence="2">Uncharacterized protein</fullName>
    </submittedName>
</protein>
<dbReference type="InterPro" id="IPR042774">
    <property type="entry name" value="UBXN6_PUB"/>
</dbReference>
<dbReference type="SUPFAM" id="SSF54236">
    <property type="entry name" value="Ubiquitin-like"/>
    <property type="match status" value="1"/>
</dbReference>
<dbReference type="OrthoDB" id="49605at2759"/>
<dbReference type="InterPro" id="IPR036339">
    <property type="entry name" value="PUB-like_dom_sf"/>
</dbReference>
<dbReference type="PANTHER" id="PTHR23153">
    <property type="entry name" value="UBX-RELATED"/>
    <property type="match status" value="1"/>
</dbReference>
<dbReference type="CDD" id="cd16119">
    <property type="entry name" value="UBX_UBXN6"/>
    <property type="match status" value="1"/>
</dbReference>
<dbReference type="SMART" id="SM00580">
    <property type="entry name" value="PUG"/>
    <property type="match status" value="1"/>
</dbReference>
<evidence type="ECO:0000256" key="1">
    <source>
        <dbReference type="SAM" id="MobiDB-lite"/>
    </source>
</evidence>
<feature type="compositionally biased region" description="Basic and acidic residues" evidence="1">
    <location>
        <begin position="80"/>
        <end position="94"/>
    </location>
</feature>
<dbReference type="CDD" id="cd10460">
    <property type="entry name" value="PUB_UBXD1"/>
    <property type="match status" value="1"/>
</dbReference>
<name>A0A8J1T7I8_OWEFU</name>
<dbReference type="AlphaFoldDB" id="A0A8J1T7I8"/>
<dbReference type="Pfam" id="PF09409">
    <property type="entry name" value="PUB"/>
    <property type="match status" value="1"/>
</dbReference>
<dbReference type="EMBL" id="CAIIXF020000005">
    <property type="protein sequence ID" value="CAH1784208.1"/>
    <property type="molecule type" value="Genomic_DNA"/>
</dbReference>
<evidence type="ECO:0000313" key="3">
    <source>
        <dbReference type="Proteomes" id="UP000749559"/>
    </source>
</evidence>
<gene>
    <name evidence="2" type="ORF">OFUS_LOCUS10447</name>
</gene>
<dbReference type="SMART" id="SM00166">
    <property type="entry name" value="UBX"/>
    <property type="match status" value="1"/>
</dbReference>
<comment type="caution">
    <text evidence="2">The sequence shown here is derived from an EMBL/GenBank/DDBJ whole genome shotgun (WGS) entry which is preliminary data.</text>
</comment>
<dbReference type="InterPro" id="IPR018997">
    <property type="entry name" value="PUB_domain"/>
</dbReference>
<dbReference type="Gene3D" id="3.10.20.90">
    <property type="entry name" value="Phosphatidylinositol 3-kinase Catalytic Subunit, Chain A, domain 1"/>
    <property type="match status" value="1"/>
</dbReference>
<organism evidence="2 3">
    <name type="scientific">Owenia fusiformis</name>
    <name type="common">Polychaete worm</name>
    <dbReference type="NCBI Taxonomy" id="6347"/>
    <lineage>
        <taxon>Eukaryota</taxon>
        <taxon>Metazoa</taxon>
        <taxon>Spiralia</taxon>
        <taxon>Lophotrochozoa</taxon>
        <taxon>Annelida</taxon>
        <taxon>Polychaeta</taxon>
        <taxon>Sedentaria</taxon>
        <taxon>Canalipalpata</taxon>
        <taxon>Sabellida</taxon>
        <taxon>Oweniida</taxon>
        <taxon>Oweniidae</taxon>
        <taxon>Owenia</taxon>
    </lineage>
</organism>
<feature type="compositionally biased region" description="Polar residues" evidence="1">
    <location>
        <begin position="32"/>
        <end position="41"/>
    </location>
</feature>
<sequence>MSAIKRFFEKKKLDVKFKKAGGGKKLTDESRQISPRPSNSAGGAKPMVQTDAQRAAAQAALARMEQPRQGTAKPSMRTHIRSEVEAEMKAREKSSSSATPDLGPKEVIKDAAPMISSVKFKCPLVGDVVLPKAEMETYIEDFLMKQLVEEPTMASALMIHTLNKDKEKVRIGIETLCKYLDNIISHPGEEKYLKIRINNKAFQERVNSLKGVQEFLQAGGFEIKRLPGPGEDAPEEKFFIMNPERGMDTEALMNFKDLLFIAEPIRPQLDRDMKVFYPSQYANRIEVPPDFYAVSQEEIKREQQARTEAVEKLGMLRTKAMRERDEQRELRKYRYTLLRIRFPDDIILQGIFRALDKLQSVMEFIRENLENDWMPFMLNTSTGQKLTNEECNLAELGLAPAAVLNFTWDAAVLADVQKQGVRQVRHLNDAALAKIENL</sequence>
<proteinExistence type="predicted"/>
<dbReference type="Proteomes" id="UP000749559">
    <property type="component" value="Unassembled WGS sequence"/>
</dbReference>
<feature type="compositionally biased region" description="Low complexity" evidence="1">
    <location>
        <begin position="52"/>
        <end position="63"/>
    </location>
</feature>
<dbReference type="Pfam" id="PF00789">
    <property type="entry name" value="UBX"/>
    <property type="match status" value="1"/>
</dbReference>
<dbReference type="InterPro" id="IPR029071">
    <property type="entry name" value="Ubiquitin-like_domsf"/>
</dbReference>
<dbReference type="PANTHER" id="PTHR23153:SF38">
    <property type="entry name" value="UBX DOMAIN-CONTAINING PROTEIN 6"/>
    <property type="match status" value="1"/>
</dbReference>
<dbReference type="SUPFAM" id="SSF143503">
    <property type="entry name" value="PUG domain-like"/>
    <property type="match status" value="1"/>
</dbReference>
<keyword evidence="3" id="KW-1185">Reference proteome</keyword>
<dbReference type="Gene3D" id="1.20.58.2190">
    <property type="match status" value="1"/>
</dbReference>
<dbReference type="InterPro" id="IPR001012">
    <property type="entry name" value="UBX_dom"/>
</dbReference>
<dbReference type="PROSITE" id="PS50033">
    <property type="entry name" value="UBX"/>
    <property type="match status" value="1"/>
</dbReference>
<evidence type="ECO:0000313" key="2">
    <source>
        <dbReference type="EMBL" id="CAH1784208.1"/>
    </source>
</evidence>
<dbReference type="GO" id="GO:0005737">
    <property type="term" value="C:cytoplasm"/>
    <property type="evidence" value="ECO:0007669"/>
    <property type="project" value="TreeGrafter"/>
</dbReference>
<accession>A0A8J1T7I8</accession>
<reference evidence="2" key="1">
    <citation type="submission" date="2022-03" db="EMBL/GenBank/DDBJ databases">
        <authorList>
            <person name="Martin C."/>
        </authorList>
    </citation>
    <scope>NUCLEOTIDE SEQUENCE</scope>
</reference>